<protein>
    <submittedName>
        <fullName evidence="3">PEP motif putative anchor domain protein</fullName>
    </submittedName>
</protein>
<dbReference type="RefSeq" id="WP_033094138.1">
    <property type="nucleotide sequence ID" value="NZ_JQED01000029.1"/>
</dbReference>
<feature type="chain" id="PRO_5001948609" evidence="1">
    <location>
        <begin position="24"/>
        <end position="263"/>
    </location>
</feature>
<dbReference type="PATRIC" id="fig|28229.4.peg.2464"/>
<keyword evidence="1" id="KW-0732">Signal</keyword>
<dbReference type="InterPro" id="IPR013424">
    <property type="entry name" value="Ice-binding_C"/>
</dbReference>
<feature type="domain" description="Ice-binding protein C-terminal" evidence="2">
    <location>
        <begin position="237"/>
        <end position="260"/>
    </location>
</feature>
<gene>
    <name evidence="3" type="ORF">ND2E_3411</name>
</gene>
<name>A0A099KM66_COLPS</name>
<accession>A0A099KM66</accession>
<dbReference type="NCBIfam" id="TIGR02595">
    <property type="entry name" value="PEP_CTERM"/>
    <property type="match status" value="1"/>
</dbReference>
<organism evidence="3 4">
    <name type="scientific">Colwellia psychrerythraea</name>
    <name type="common">Vibrio psychroerythus</name>
    <dbReference type="NCBI Taxonomy" id="28229"/>
    <lineage>
        <taxon>Bacteria</taxon>
        <taxon>Pseudomonadati</taxon>
        <taxon>Pseudomonadota</taxon>
        <taxon>Gammaproteobacteria</taxon>
        <taxon>Alteromonadales</taxon>
        <taxon>Colwelliaceae</taxon>
        <taxon>Colwellia</taxon>
    </lineage>
</organism>
<dbReference type="OrthoDB" id="6117416at2"/>
<reference evidence="3 4" key="1">
    <citation type="submission" date="2014-08" db="EMBL/GenBank/DDBJ databases">
        <title>Genomic and Phenotypic Diversity of Colwellia psychrerythraea strains from Disparate Marine Basins.</title>
        <authorList>
            <person name="Techtmann S.M."/>
            <person name="Stelling S.C."/>
            <person name="Utturkar S.M."/>
            <person name="Alshibli N."/>
            <person name="Harris A."/>
            <person name="Brown S.D."/>
            <person name="Hazen T.C."/>
        </authorList>
    </citation>
    <scope>NUCLEOTIDE SEQUENCE [LARGE SCALE GENOMIC DNA]</scope>
    <source>
        <strain evidence="3 4">ND2E</strain>
    </source>
</reference>
<evidence type="ECO:0000259" key="2">
    <source>
        <dbReference type="Pfam" id="PF07589"/>
    </source>
</evidence>
<dbReference type="Proteomes" id="UP000029843">
    <property type="component" value="Unassembled WGS sequence"/>
</dbReference>
<comment type="caution">
    <text evidence="3">The sequence shown here is derived from an EMBL/GenBank/DDBJ whole genome shotgun (WGS) entry which is preliminary data.</text>
</comment>
<dbReference type="AlphaFoldDB" id="A0A099KM66"/>
<sequence length="263" mass="28112" precursor="true">MLLNIKKWSLTGLLILSSSIAYADTTTASFSGVSGSSSNITNFSLSVDGVNINVSGWSDTRSRSNDGPGDGTIQIARDLNKYSNGWGITNRDEGGGSPSHSANNTGNDYDFFLLSFSEVVSLTKATYSWVYGSTGQNQVSVAALDPNDFTGNGSLHNKTWSGIKTDNTLSSDYAQMEKSGGYFTNFAGTNVDNEFSTHWLIGSLNSVFGGNKDMERNDGMKLASVSFDKQEPVGPASIPEPSSILLFCLAIMGLTASNRRKIK</sequence>
<feature type="signal peptide" evidence="1">
    <location>
        <begin position="1"/>
        <end position="23"/>
    </location>
</feature>
<dbReference type="NCBIfam" id="NF041927">
    <property type="entry name" value="Xrt_dep_XDP1"/>
    <property type="match status" value="1"/>
</dbReference>
<evidence type="ECO:0000256" key="1">
    <source>
        <dbReference type="SAM" id="SignalP"/>
    </source>
</evidence>
<dbReference type="EMBL" id="JQED01000029">
    <property type="protein sequence ID" value="KGJ91546.1"/>
    <property type="molecule type" value="Genomic_DNA"/>
</dbReference>
<dbReference type="Pfam" id="PF07589">
    <property type="entry name" value="PEP-CTERM"/>
    <property type="match status" value="1"/>
</dbReference>
<evidence type="ECO:0000313" key="3">
    <source>
        <dbReference type="EMBL" id="KGJ91546.1"/>
    </source>
</evidence>
<evidence type="ECO:0000313" key="4">
    <source>
        <dbReference type="Proteomes" id="UP000029843"/>
    </source>
</evidence>
<proteinExistence type="predicted"/>
<dbReference type="InterPro" id="IPR049672">
    <property type="entry name" value="Xrt_dep_XDP1"/>
</dbReference>